<dbReference type="STRING" id="547042.BACCOPRO_01386"/>
<dbReference type="SUPFAM" id="SSF56935">
    <property type="entry name" value="Porins"/>
    <property type="match status" value="1"/>
</dbReference>
<sequence length="203" mass="21829">MVVTGARQKTDVRHLSQTVSIVGRAQIENSRQSSLLPVLTEQIPGLFVTSRGIMGYGVSNGAAGSISLRGLSGSSARLMVMIDGHPQYAGIFGHPIADAYQSFLAERVEVLRGPASVLYGSNAMGGVVNIVTRKMQEDGFNTSLHTGYGSYNTLETELTNRIRKGGFSSVLSGSYNRTDGHRPDMGFEQYGGYAKLGYEISRN</sequence>
<accession>S0F7Z1</accession>
<name>S0F7Z1_9BACT</name>
<proteinExistence type="inferred from homology"/>
<dbReference type="PANTHER" id="PTHR30069:SF29">
    <property type="entry name" value="HEMOGLOBIN AND HEMOGLOBIN-HAPTOGLOBIN-BINDING PROTEIN 1-RELATED"/>
    <property type="match status" value="1"/>
</dbReference>
<dbReference type="eggNOG" id="COG4206">
    <property type="taxonomic scope" value="Bacteria"/>
</dbReference>
<keyword evidence="2" id="KW-1134">Transmembrane beta strand</keyword>
<protein>
    <submittedName>
        <fullName evidence="4">TonB-dependent receptor plug domain protein</fullName>
    </submittedName>
</protein>
<evidence type="ECO:0000256" key="2">
    <source>
        <dbReference type="PROSITE-ProRule" id="PRU01360"/>
    </source>
</evidence>
<dbReference type="PROSITE" id="PS52016">
    <property type="entry name" value="TONB_DEPENDENT_REC_3"/>
    <property type="match status" value="1"/>
</dbReference>
<dbReference type="AlphaFoldDB" id="S0F7Z1"/>
<dbReference type="Proteomes" id="UP000014073">
    <property type="component" value="Unassembled WGS sequence"/>
</dbReference>
<evidence type="ECO:0000256" key="1">
    <source>
        <dbReference type="ARBA" id="ARBA00022729"/>
    </source>
</evidence>
<dbReference type="GO" id="GO:0009279">
    <property type="term" value="C:cell outer membrane"/>
    <property type="evidence" value="ECO:0007669"/>
    <property type="project" value="UniProtKB-SubCell"/>
</dbReference>
<dbReference type="GO" id="GO:0015344">
    <property type="term" value="F:siderophore uptake transmembrane transporter activity"/>
    <property type="evidence" value="ECO:0007669"/>
    <property type="project" value="TreeGrafter"/>
</dbReference>
<gene>
    <name evidence="4" type="ORF">BACCOPRO_01386</name>
</gene>
<dbReference type="PANTHER" id="PTHR30069">
    <property type="entry name" value="TONB-DEPENDENT OUTER MEMBRANE RECEPTOR"/>
    <property type="match status" value="1"/>
</dbReference>
<comment type="caution">
    <text evidence="4">The sequence shown here is derived from an EMBL/GenBank/DDBJ whole genome shotgun (WGS) entry which is preliminary data.</text>
</comment>
<keyword evidence="2" id="KW-0812">Transmembrane</keyword>
<comment type="subcellular location">
    <subcellularLocation>
        <location evidence="2">Cell outer membrane</location>
        <topology evidence="2">Multi-pass membrane protein</topology>
    </subcellularLocation>
</comment>
<organism evidence="4 5">
    <name type="scientific">Phocaeicola coprophilus DSM 18228 = JCM 13818</name>
    <dbReference type="NCBI Taxonomy" id="547042"/>
    <lineage>
        <taxon>Bacteria</taxon>
        <taxon>Pseudomonadati</taxon>
        <taxon>Bacteroidota</taxon>
        <taxon>Bacteroidia</taxon>
        <taxon>Bacteroidales</taxon>
        <taxon>Bacteroidaceae</taxon>
        <taxon>Phocaeicola</taxon>
    </lineage>
</organism>
<comment type="similarity">
    <text evidence="2">Belongs to the TonB-dependent receptor family.</text>
</comment>
<dbReference type="HOGENOM" id="CLU_1346668_0_0_10"/>
<dbReference type="EMBL" id="ACBW01000100">
    <property type="protein sequence ID" value="EEF75892.1"/>
    <property type="molecule type" value="Genomic_DNA"/>
</dbReference>
<dbReference type="Pfam" id="PF07715">
    <property type="entry name" value="Plug"/>
    <property type="match status" value="1"/>
</dbReference>
<keyword evidence="5" id="KW-1185">Reference proteome</keyword>
<evidence type="ECO:0000259" key="3">
    <source>
        <dbReference type="Pfam" id="PF07715"/>
    </source>
</evidence>
<keyword evidence="2" id="KW-0998">Cell outer membrane</keyword>
<dbReference type="GO" id="GO:0044718">
    <property type="term" value="P:siderophore transmembrane transport"/>
    <property type="evidence" value="ECO:0007669"/>
    <property type="project" value="TreeGrafter"/>
</dbReference>
<feature type="domain" description="TonB-dependent receptor plug" evidence="3">
    <location>
        <begin position="12"/>
        <end position="127"/>
    </location>
</feature>
<dbReference type="InterPro" id="IPR012910">
    <property type="entry name" value="Plug_dom"/>
</dbReference>
<keyword evidence="2" id="KW-0813">Transport</keyword>
<dbReference type="InterPro" id="IPR037066">
    <property type="entry name" value="Plug_dom_sf"/>
</dbReference>
<dbReference type="InterPro" id="IPR039426">
    <property type="entry name" value="TonB-dep_rcpt-like"/>
</dbReference>
<dbReference type="Gene3D" id="2.170.130.10">
    <property type="entry name" value="TonB-dependent receptor, plug domain"/>
    <property type="match status" value="1"/>
</dbReference>
<keyword evidence="4" id="KW-0675">Receptor</keyword>
<keyword evidence="1" id="KW-0732">Signal</keyword>
<reference evidence="4 5" key="1">
    <citation type="submission" date="2008-12" db="EMBL/GenBank/DDBJ databases">
        <authorList>
            <person name="Fulton L."/>
            <person name="Clifton S."/>
            <person name="Fulton B."/>
            <person name="Xu J."/>
            <person name="Minx P."/>
            <person name="Pepin K.H."/>
            <person name="Johnson M."/>
            <person name="Bhonagiri V."/>
            <person name="Nash W.E."/>
            <person name="Mardis E.R."/>
            <person name="Wilson R.K."/>
        </authorList>
    </citation>
    <scope>NUCLEOTIDE SEQUENCE [LARGE SCALE GENOMIC DNA]</scope>
    <source>
        <strain evidence="4 5">DSM 18228</strain>
    </source>
</reference>
<keyword evidence="2" id="KW-0472">Membrane</keyword>
<evidence type="ECO:0000313" key="5">
    <source>
        <dbReference type="Proteomes" id="UP000014073"/>
    </source>
</evidence>
<evidence type="ECO:0000313" key="4">
    <source>
        <dbReference type="EMBL" id="EEF75892.1"/>
    </source>
</evidence>